<organism evidence="1 2">
    <name type="scientific">Pan troglodytes</name>
    <name type="common">Chimpanzee</name>
    <dbReference type="NCBI Taxonomy" id="9598"/>
    <lineage>
        <taxon>Eukaryota</taxon>
        <taxon>Metazoa</taxon>
        <taxon>Chordata</taxon>
        <taxon>Craniata</taxon>
        <taxon>Vertebrata</taxon>
        <taxon>Euteleostomi</taxon>
        <taxon>Mammalia</taxon>
        <taxon>Eutheria</taxon>
        <taxon>Euarchontoglires</taxon>
        <taxon>Primates</taxon>
        <taxon>Haplorrhini</taxon>
        <taxon>Catarrhini</taxon>
        <taxon>Hominidae</taxon>
        <taxon>Pan</taxon>
    </lineage>
</organism>
<evidence type="ECO:0000313" key="1">
    <source>
        <dbReference type="EMBL" id="PNI50320.1"/>
    </source>
</evidence>
<dbReference type="SMR" id="A0A2J8LSR3"/>
<reference evidence="1 2" key="1">
    <citation type="submission" date="2017-12" db="EMBL/GenBank/DDBJ databases">
        <title>High-resolution comparative analysis of great ape genomes.</title>
        <authorList>
            <person name="Pollen A."/>
            <person name="Hastie A."/>
            <person name="Hormozdiari F."/>
            <person name="Dougherty M."/>
            <person name="Liu R."/>
            <person name="Chaisson M."/>
            <person name="Hoppe E."/>
            <person name="Hill C."/>
            <person name="Pang A."/>
            <person name="Hillier L."/>
            <person name="Baker C."/>
            <person name="Armstrong J."/>
            <person name="Shendure J."/>
            <person name="Paten B."/>
            <person name="Wilson R."/>
            <person name="Chao H."/>
            <person name="Schneider V."/>
            <person name="Ventura M."/>
            <person name="Kronenberg Z."/>
            <person name="Murali S."/>
            <person name="Gordon D."/>
            <person name="Cantsilieris S."/>
            <person name="Munson K."/>
            <person name="Nelson B."/>
            <person name="Raja A."/>
            <person name="Underwood J."/>
            <person name="Diekhans M."/>
            <person name="Fiddes I."/>
            <person name="Haussler D."/>
            <person name="Eichler E."/>
        </authorList>
    </citation>
    <scope>NUCLEOTIDE SEQUENCE [LARGE SCALE GENOMIC DNA]</scope>
    <source>
        <strain evidence="1">Yerkes chimp pedigree #C0471</strain>
    </source>
</reference>
<evidence type="ECO:0000313" key="2">
    <source>
        <dbReference type="Proteomes" id="UP000236370"/>
    </source>
</evidence>
<protein>
    <submittedName>
        <fullName evidence="1">RFXANK isoform 6</fullName>
    </submittedName>
</protein>
<proteinExistence type="predicted"/>
<sequence>PEALTSPPKPTLATPRWTLPWPWDTGKVIENHILKLFQSNLVPADPE</sequence>
<accession>A0A2J8LSR3</accession>
<gene>
    <name evidence="1" type="ORF">CK820_G0026042</name>
</gene>
<feature type="non-terminal residue" evidence="1">
    <location>
        <position position="1"/>
    </location>
</feature>
<dbReference type="AlphaFoldDB" id="A0A2J8LSR3"/>
<dbReference type="EMBL" id="NBAG03000278">
    <property type="protein sequence ID" value="PNI50320.1"/>
    <property type="molecule type" value="Genomic_DNA"/>
</dbReference>
<name>A0A2J8LSR3_PANTR</name>
<dbReference type="Proteomes" id="UP000236370">
    <property type="component" value="Unassembled WGS sequence"/>
</dbReference>
<comment type="caution">
    <text evidence="1">The sequence shown here is derived from an EMBL/GenBank/DDBJ whole genome shotgun (WGS) entry which is preliminary data.</text>
</comment>